<dbReference type="PROSITE" id="PS51178">
    <property type="entry name" value="PASTA"/>
    <property type="match status" value="2"/>
</dbReference>
<dbReference type="Gene3D" id="1.10.3810.10">
    <property type="entry name" value="Biosynthetic peptidoglycan transglycosylase-like"/>
    <property type="match status" value="1"/>
</dbReference>
<name>A0ABX5AZY3_9MICO</name>
<gene>
    <name evidence="12" type="ORF">GY24_00085</name>
</gene>
<evidence type="ECO:0000256" key="7">
    <source>
        <dbReference type="ARBA" id="ARBA00034000"/>
    </source>
</evidence>
<evidence type="ECO:0000259" key="11">
    <source>
        <dbReference type="PROSITE" id="PS51178"/>
    </source>
</evidence>
<dbReference type="PANTHER" id="PTHR32282">
    <property type="entry name" value="BINDING PROTEIN TRANSPEPTIDASE, PUTATIVE-RELATED"/>
    <property type="match status" value="1"/>
</dbReference>
<dbReference type="PANTHER" id="PTHR32282:SF33">
    <property type="entry name" value="PEPTIDOGLYCAN GLYCOSYLTRANSFERASE"/>
    <property type="match status" value="1"/>
</dbReference>
<dbReference type="Pfam" id="PF00912">
    <property type="entry name" value="Transgly"/>
    <property type="match status" value="1"/>
</dbReference>
<dbReference type="RefSeq" id="WP_104473800.1">
    <property type="nucleotide sequence ID" value="NZ_MPZN01000001.1"/>
</dbReference>
<dbReference type="InterPro" id="IPR005543">
    <property type="entry name" value="PASTA_dom"/>
</dbReference>
<keyword evidence="10" id="KW-0812">Transmembrane</keyword>
<keyword evidence="5" id="KW-0378">Hydrolase</keyword>
<keyword evidence="2" id="KW-0645">Protease</keyword>
<evidence type="ECO:0000256" key="3">
    <source>
        <dbReference type="ARBA" id="ARBA00022676"/>
    </source>
</evidence>
<proteinExistence type="predicted"/>
<keyword evidence="6" id="KW-0511">Multifunctional enzyme</keyword>
<evidence type="ECO:0000256" key="4">
    <source>
        <dbReference type="ARBA" id="ARBA00022679"/>
    </source>
</evidence>
<evidence type="ECO:0000256" key="8">
    <source>
        <dbReference type="ARBA" id="ARBA00049902"/>
    </source>
</evidence>
<dbReference type="InterPro" id="IPR001264">
    <property type="entry name" value="Glyco_trans_51"/>
</dbReference>
<dbReference type="SUPFAM" id="SSF56601">
    <property type="entry name" value="beta-lactamase/transpeptidase-like"/>
    <property type="match status" value="1"/>
</dbReference>
<keyword evidence="10" id="KW-0472">Membrane</keyword>
<dbReference type="InterPro" id="IPR036950">
    <property type="entry name" value="PBP_transglycosylase"/>
</dbReference>
<sequence length="840" mass="88776">MADDDRTFLGATGGLIGFVAVSAIAAVLIAAAMTPAVAIAGLAANSTIDVFEAIPDSLSIGELAEGSNIYATNADGSYHKLATFYEQNREEAGWEGISQFVKDAAVAVEDPRFWEHGGVDLQGTVRAVALTLMDDDNMQGGSSLTQQYVKNVLVQNAVMAASTPEEQEAAVAAAIETTPYRKLKEMRMAIALEKRYSKAEILRGYLNIAHFGGTVYGIEAASKYFFGGVSAKDLTLEQAASLIAIVNNPEKFRLDRPESEKNGEANGYAANTLRRDHILGKMLEHGKITTAQFDTAVATAVSPVVTSPNTGCQAAGGSGFFCDYVYWTIRNDDAFGATPDERIEKLRRGGLEIYTTLDLPLQVTAEAALNENVPSVDPRFEVGATAVTVQPNTGRVLSMVQNKSFSNDPEVLEANGPGWTSVNYNTDIDYGGSSGFQPGSTYKVFTLAEWLNAGHSLRENFDGRKRSFSRWINSCTGNFTEAFNPRNDDGRIASDAVNATKWSVNTSYMAMASQLDLCKLQQTIEAFDIHRANGDPLQMNPSDVLGTQEIAPISMATAFAGIANGGLTCSPIVIDRILDRSGAELEPPKSTCRQSVEPSVAAAMAYAMRQTFFDGGTAVASNTGSGVPHIGKTGTTDEAKDTWMIGSSTTAATAVWVGNVIYDANLRDLSFESGSAATARHRIWPRIMAYADARWGGAAFAEPDASAFRVIQADIPDVRGKTLEEARGILEGAGFGFDDAGPQDSELPAGQVSSTNPTGTAPKGSVVSVHTSNGALVLLPGVIGLSEQAARAALAGFAVQVRVVAVSDKALDGKVTESNPASGTPIRPGAAVEITVGKSG</sequence>
<evidence type="ECO:0000256" key="10">
    <source>
        <dbReference type="SAM" id="Phobius"/>
    </source>
</evidence>
<evidence type="ECO:0000256" key="9">
    <source>
        <dbReference type="SAM" id="MobiDB-lite"/>
    </source>
</evidence>
<dbReference type="SMART" id="SM00740">
    <property type="entry name" value="PASTA"/>
    <property type="match status" value="2"/>
</dbReference>
<keyword evidence="4" id="KW-0808">Transferase</keyword>
<keyword evidence="13" id="KW-1185">Reference proteome</keyword>
<dbReference type="CDD" id="cd06577">
    <property type="entry name" value="PASTA_pknB"/>
    <property type="match status" value="1"/>
</dbReference>
<dbReference type="InterPro" id="IPR001460">
    <property type="entry name" value="PCN-bd_Tpept"/>
</dbReference>
<dbReference type="Pfam" id="PF00905">
    <property type="entry name" value="Transpeptidase"/>
    <property type="match status" value="1"/>
</dbReference>
<evidence type="ECO:0000256" key="6">
    <source>
        <dbReference type="ARBA" id="ARBA00023268"/>
    </source>
</evidence>
<comment type="catalytic activity">
    <reaction evidence="7">
        <text>Preferential cleavage: (Ac)2-L-Lys-D-Ala-|-D-Ala. Also transpeptidation of peptidyl-alanyl moieties that are N-acyl substituents of D-alanine.</text>
        <dbReference type="EC" id="3.4.16.4"/>
    </reaction>
</comment>
<keyword evidence="10" id="KW-1133">Transmembrane helix</keyword>
<evidence type="ECO:0000256" key="2">
    <source>
        <dbReference type="ARBA" id="ARBA00022670"/>
    </source>
</evidence>
<dbReference type="Gene3D" id="3.40.710.10">
    <property type="entry name" value="DD-peptidase/beta-lactamase superfamily"/>
    <property type="match status" value="1"/>
</dbReference>
<keyword evidence="3" id="KW-0328">Glycosyltransferase</keyword>
<dbReference type="Proteomes" id="UP000237755">
    <property type="component" value="Unassembled WGS sequence"/>
</dbReference>
<organism evidence="12 13">
    <name type="scientific">Microterricola pindariensis</name>
    <dbReference type="NCBI Taxonomy" id="478010"/>
    <lineage>
        <taxon>Bacteria</taxon>
        <taxon>Bacillati</taxon>
        <taxon>Actinomycetota</taxon>
        <taxon>Actinomycetes</taxon>
        <taxon>Micrococcales</taxon>
        <taxon>Microbacteriaceae</taxon>
        <taxon>Microterricola</taxon>
    </lineage>
</organism>
<comment type="caution">
    <text evidence="12">The sequence shown here is derived from an EMBL/GenBank/DDBJ whole genome shotgun (WGS) entry which is preliminary data.</text>
</comment>
<dbReference type="Pfam" id="PF03793">
    <property type="entry name" value="PASTA"/>
    <property type="match status" value="2"/>
</dbReference>
<dbReference type="InterPro" id="IPR012338">
    <property type="entry name" value="Beta-lactam/transpept-like"/>
</dbReference>
<evidence type="ECO:0000313" key="13">
    <source>
        <dbReference type="Proteomes" id="UP000237755"/>
    </source>
</evidence>
<dbReference type="InterPro" id="IPR050396">
    <property type="entry name" value="Glycosyltr_51/Transpeptidase"/>
</dbReference>
<evidence type="ECO:0000256" key="1">
    <source>
        <dbReference type="ARBA" id="ARBA00022645"/>
    </source>
</evidence>
<accession>A0ABX5AZY3</accession>
<dbReference type="Gene3D" id="3.30.10.20">
    <property type="match status" value="2"/>
</dbReference>
<feature type="domain" description="PASTA" evidence="11">
    <location>
        <begin position="709"/>
        <end position="773"/>
    </location>
</feature>
<evidence type="ECO:0000256" key="5">
    <source>
        <dbReference type="ARBA" id="ARBA00022801"/>
    </source>
</evidence>
<feature type="domain" description="PASTA" evidence="11">
    <location>
        <begin position="774"/>
        <end position="838"/>
    </location>
</feature>
<protein>
    <recommendedName>
        <fullName evidence="11">PASTA domain-containing protein</fullName>
    </recommendedName>
</protein>
<feature type="region of interest" description="Disordered" evidence="9">
    <location>
        <begin position="740"/>
        <end position="765"/>
    </location>
</feature>
<evidence type="ECO:0000313" key="12">
    <source>
        <dbReference type="EMBL" id="PPL20476.1"/>
    </source>
</evidence>
<dbReference type="EMBL" id="MPZN01000001">
    <property type="protein sequence ID" value="PPL20476.1"/>
    <property type="molecule type" value="Genomic_DNA"/>
</dbReference>
<feature type="transmembrane region" description="Helical" evidence="10">
    <location>
        <begin position="7"/>
        <end position="33"/>
    </location>
</feature>
<reference evidence="12 13" key="1">
    <citation type="journal article" date="2008" name="Int. J. Syst. Evol. Microbiol.">
        <title>Leifsonia pindariensis sp. nov., isolated from the Pindari glacier of the Indian Himalayas, and emended description of the genus Leifsonia.</title>
        <authorList>
            <person name="Reddy G.S."/>
            <person name="Prabagaran S.R."/>
            <person name="Shivaji S."/>
        </authorList>
    </citation>
    <scope>NUCLEOTIDE SEQUENCE [LARGE SCALE GENOMIC DNA]</scope>
    <source>
        <strain evidence="12 13">PON 10</strain>
    </source>
</reference>
<keyword evidence="1" id="KW-0121">Carboxypeptidase</keyword>
<comment type="catalytic activity">
    <reaction evidence="8">
        <text>[GlcNAc-(1-&gt;4)-Mur2Ac(oyl-L-Ala-gamma-D-Glu-L-Lys-D-Ala-D-Ala)](n)-di-trans,octa-cis-undecaprenyl diphosphate + beta-D-GlcNAc-(1-&gt;4)-Mur2Ac(oyl-L-Ala-gamma-D-Glu-L-Lys-D-Ala-D-Ala)-di-trans,octa-cis-undecaprenyl diphosphate = [GlcNAc-(1-&gt;4)-Mur2Ac(oyl-L-Ala-gamma-D-Glu-L-Lys-D-Ala-D-Ala)](n+1)-di-trans,octa-cis-undecaprenyl diphosphate + di-trans,octa-cis-undecaprenyl diphosphate + H(+)</text>
        <dbReference type="Rhea" id="RHEA:23708"/>
        <dbReference type="Rhea" id="RHEA-COMP:9602"/>
        <dbReference type="Rhea" id="RHEA-COMP:9603"/>
        <dbReference type="ChEBI" id="CHEBI:15378"/>
        <dbReference type="ChEBI" id="CHEBI:58405"/>
        <dbReference type="ChEBI" id="CHEBI:60033"/>
        <dbReference type="ChEBI" id="CHEBI:78435"/>
        <dbReference type="EC" id="2.4.99.28"/>
    </reaction>
</comment>
<dbReference type="InterPro" id="IPR023346">
    <property type="entry name" value="Lysozyme-like_dom_sf"/>
</dbReference>
<dbReference type="SUPFAM" id="SSF53955">
    <property type="entry name" value="Lysozyme-like"/>
    <property type="match status" value="1"/>
</dbReference>